<accession>A0A819DM13</accession>
<feature type="repeat" description="TPR" evidence="3">
    <location>
        <begin position="194"/>
        <end position="227"/>
    </location>
</feature>
<evidence type="ECO:0000256" key="3">
    <source>
        <dbReference type="PROSITE-ProRule" id="PRU00339"/>
    </source>
</evidence>
<keyword evidence="4" id="KW-1133">Transmembrane helix</keyword>
<sequence>MLLDTLLSDHSYIASIYLELSHVSDEKGNYDLALEHAERTLHIRKEQKPVDQIRLASTLNGMGVMYKKKSDLDRAISSGKHLHQANTLTNLCIVSKDKELLPADHPRRVNGLSNIGSIYHHRRNFEQALNFYQQALDIQDKSCPDDHLRKANTIRNIALIYRDKQDCDNAMNCLNRALNMYRNVLDDKPHPSIAVCYGDIGHVYGKKGNWDQALDYYRRQLNMEELCLSIDHPHIGLHFDWIVNMLKKKGNIDEAKHLCQQELNKLPDLFFSLATILEDSDFNKSQDYYKQAVSVLERQPGSTAHRACLSAMINFFWKSNMHDEALVYQLKLVDLQRTNLSSNNKEIAVSLRGLARLYQTINNDKEATKYFNQRLDIFQVIYGPEHNYVKEISNELGQLRDSVTISNAVGNEKKMTLIIIIPQNNRCASTLVRLKKRWLNGVSTFLAILLVNWGFKFFHVSGIYLFLAYYFLFFHFALVKEKIDFQNQMTFPSLFAHIDGIEAVLVLDKDGTPILKLPSTEVVDRLNLQAIVPSAQTLQEQSSRMHLKKLKTVVTYWATRQIITYNVPPLAFIIAANTNVNTGALINLYSDLQKVAIEDLFNKS</sequence>
<evidence type="ECO:0000256" key="2">
    <source>
        <dbReference type="ARBA" id="ARBA00022803"/>
    </source>
</evidence>
<protein>
    <submittedName>
        <fullName evidence="5">Uncharacterized protein</fullName>
    </submittedName>
</protein>
<dbReference type="Pfam" id="PF13176">
    <property type="entry name" value="TPR_7"/>
    <property type="match status" value="1"/>
</dbReference>
<dbReference type="Pfam" id="PF13424">
    <property type="entry name" value="TPR_12"/>
    <property type="match status" value="2"/>
</dbReference>
<evidence type="ECO:0000313" key="6">
    <source>
        <dbReference type="Proteomes" id="UP000663842"/>
    </source>
</evidence>
<evidence type="ECO:0000313" key="5">
    <source>
        <dbReference type="EMBL" id="CAF3836619.1"/>
    </source>
</evidence>
<feature type="repeat" description="TPR" evidence="3">
    <location>
        <begin position="109"/>
        <end position="142"/>
    </location>
</feature>
<dbReference type="SMART" id="SM00028">
    <property type="entry name" value="TPR"/>
    <property type="match status" value="7"/>
</dbReference>
<dbReference type="PANTHER" id="PTHR45641">
    <property type="entry name" value="TETRATRICOPEPTIDE REPEAT PROTEIN (AFU_ORTHOLOGUE AFUA_6G03870)"/>
    <property type="match status" value="1"/>
</dbReference>
<feature type="transmembrane region" description="Helical" evidence="4">
    <location>
        <begin position="461"/>
        <end position="479"/>
    </location>
</feature>
<keyword evidence="4" id="KW-0472">Membrane</keyword>
<dbReference type="EMBL" id="CAJOBF010000565">
    <property type="protein sequence ID" value="CAF3836619.1"/>
    <property type="molecule type" value="Genomic_DNA"/>
</dbReference>
<comment type="caution">
    <text evidence="5">The sequence shown here is derived from an EMBL/GenBank/DDBJ whole genome shotgun (WGS) entry which is preliminary data.</text>
</comment>
<dbReference type="Gene3D" id="3.30.450.30">
    <property type="entry name" value="Dynein light chain 2a, cytoplasmic"/>
    <property type="match status" value="1"/>
</dbReference>
<dbReference type="InterPro" id="IPR015019">
    <property type="entry name" value="LAMTOR3"/>
</dbReference>
<keyword evidence="2 3" id="KW-0802">TPR repeat</keyword>
<keyword evidence="4" id="KW-0812">Transmembrane</keyword>
<proteinExistence type="predicted"/>
<dbReference type="PROSITE" id="PS50005">
    <property type="entry name" value="TPR"/>
    <property type="match status" value="2"/>
</dbReference>
<organism evidence="5 6">
    <name type="scientific">Rotaria magnacalcarata</name>
    <dbReference type="NCBI Taxonomy" id="392030"/>
    <lineage>
        <taxon>Eukaryota</taxon>
        <taxon>Metazoa</taxon>
        <taxon>Spiralia</taxon>
        <taxon>Gnathifera</taxon>
        <taxon>Rotifera</taxon>
        <taxon>Eurotatoria</taxon>
        <taxon>Bdelloidea</taxon>
        <taxon>Philodinida</taxon>
        <taxon>Philodinidae</taxon>
        <taxon>Rotaria</taxon>
    </lineage>
</organism>
<dbReference type="InterPro" id="IPR011990">
    <property type="entry name" value="TPR-like_helical_dom_sf"/>
</dbReference>
<dbReference type="PANTHER" id="PTHR45641:SF19">
    <property type="entry name" value="NEPHROCYSTIN-3"/>
    <property type="match status" value="1"/>
</dbReference>
<gene>
    <name evidence="5" type="ORF">UXM345_LOCUS6948</name>
</gene>
<evidence type="ECO:0000256" key="4">
    <source>
        <dbReference type="SAM" id="Phobius"/>
    </source>
</evidence>
<dbReference type="SUPFAM" id="SSF103196">
    <property type="entry name" value="Roadblock/LC7 domain"/>
    <property type="match status" value="1"/>
</dbReference>
<keyword evidence="1" id="KW-0677">Repeat</keyword>
<dbReference type="Pfam" id="PF08923">
    <property type="entry name" value="MAPKK1_Int"/>
    <property type="match status" value="1"/>
</dbReference>
<reference evidence="5" key="1">
    <citation type="submission" date="2021-02" db="EMBL/GenBank/DDBJ databases">
        <authorList>
            <person name="Nowell W R."/>
        </authorList>
    </citation>
    <scope>NUCLEOTIDE SEQUENCE</scope>
</reference>
<dbReference type="AlphaFoldDB" id="A0A819DM13"/>
<dbReference type="SMART" id="SM01278">
    <property type="entry name" value="MAPKK1_Int"/>
    <property type="match status" value="1"/>
</dbReference>
<name>A0A819DM13_9BILA</name>
<dbReference type="Gene3D" id="1.25.40.10">
    <property type="entry name" value="Tetratricopeptide repeat domain"/>
    <property type="match status" value="3"/>
</dbReference>
<dbReference type="InterPro" id="IPR019734">
    <property type="entry name" value="TPR_rpt"/>
</dbReference>
<dbReference type="SUPFAM" id="SSF48452">
    <property type="entry name" value="TPR-like"/>
    <property type="match status" value="2"/>
</dbReference>
<dbReference type="Proteomes" id="UP000663842">
    <property type="component" value="Unassembled WGS sequence"/>
</dbReference>
<evidence type="ECO:0000256" key="1">
    <source>
        <dbReference type="ARBA" id="ARBA00022737"/>
    </source>
</evidence>
<dbReference type="GO" id="GO:0032006">
    <property type="term" value="P:regulation of TOR signaling"/>
    <property type="evidence" value="ECO:0007669"/>
    <property type="project" value="InterPro"/>
</dbReference>